<dbReference type="SUPFAM" id="SSF49785">
    <property type="entry name" value="Galactose-binding domain-like"/>
    <property type="match status" value="1"/>
</dbReference>
<evidence type="ECO:0000256" key="2">
    <source>
        <dbReference type="ARBA" id="ARBA00008832"/>
    </source>
</evidence>
<dbReference type="FunFam" id="2.60.120.260:FF:000002">
    <property type="entry name" value="Coagulation factor VIII"/>
    <property type="match status" value="1"/>
</dbReference>
<keyword evidence="7 17" id="KW-0418">Kinase</keyword>
<feature type="compositionally biased region" description="Basic and acidic residues" evidence="14">
    <location>
        <begin position="517"/>
        <end position="528"/>
    </location>
</feature>
<evidence type="ECO:0000313" key="17">
    <source>
        <dbReference type="EMBL" id="TSK67214.1"/>
    </source>
</evidence>
<dbReference type="FunFam" id="3.30.200.20:FF:001093">
    <property type="entry name" value="Cyclin-dependent kinase-like 5"/>
    <property type="match status" value="1"/>
</dbReference>
<dbReference type="PROSITE" id="PS50022">
    <property type="entry name" value="FA58C_3"/>
    <property type="match status" value="1"/>
</dbReference>
<evidence type="ECO:0000256" key="10">
    <source>
        <dbReference type="ARBA" id="ARBA00023170"/>
    </source>
</evidence>
<dbReference type="InterPro" id="IPR008979">
    <property type="entry name" value="Galactose-bd-like_sf"/>
</dbReference>
<comment type="similarity">
    <text evidence="1">Belongs to the protein kinase superfamily. CMGC Ser/Thr protein kinase family. CDC2/CDKX subfamily.</text>
</comment>
<evidence type="ECO:0000256" key="4">
    <source>
        <dbReference type="ARBA" id="ARBA00022527"/>
    </source>
</evidence>
<dbReference type="GO" id="GO:0045773">
    <property type="term" value="P:positive regulation of axon extension"/>
    <property type="evidence" value="ECO:0007669"/>
    <property type="project" value="TreeGrafter"/>
</dbReference>
<dbReference type="GO" id="GO:0004707">
    <property type="term" value="F:MAP kinase activity"/>
    <property type="evidence" value="ECO:0007669"/>
    <property type="project" value="UniProtKB-EC"/>
</dbReference>
<dbReference type="OrthoDB" id="9929178at2759"/>
<feature type="compositionally biased region" description="Low complexity" evidence="14">
    <location>
        <begin position="443"/>
        <end position="465"/>
    </location>
</feature>
<dbReference type="InterPro" id="IPR011009">
    <property type="entry name" value="Kinase-like_dom_sf"/>
</dbReference>
<dbReference type="Gene3D" id="2.60.120.260">
    <property type="entry name" value="Galactose-binding domain-like"/>
    <property type="match status" value="1"/>
</dbReference>
<comment type="caution">
    <text evidence="17">The sequence shown here is derived from an EMBL/GenBank/DDBJ whole genome shotgun (WGS) entry which is preliminary data.</text>
</comment>
<dbReference type="SMART" id="SM00231">
    <property type="entry name" value="FA58C"/>
    <property type="match status" value="1"/>
</dbReference>
<accession>A0A556TTT6</accession>
<keyword evidence="6 13" id="KW-0547">Nucleotide-binding</keyword>
<dbReference type="PANTHER" id="PTHR24056">
    <property type="entry name" value="CELL DIVISION PROTEIN KINASE"/>
    <property type="match status" value="1"/>
</dbReference>
<evidence type="ECO:0000256" key="13">
    <source>
        <dbReference type="PROSITE-ProRule" id="PRU10141"/>
    </source>
</evidence>
<dbReference type="Gene3D" id="1.10.510.10">
    <property type="entry name" value="Transferase(Phosphotransferase) domain 1"/>
    <property type="match status" value="1"/>
</dbReference>
<keyword evidence="18" id="KW-1185">Reference proteome</keyword>
<dbReference type="GO" id="GO:0005634">
    <property type="term" value="C:nucleus"/>
    <property type="evidence" value="ECO:0007669"/>
    <property type="project" value="TreeGrafter"/>
</dbReference>
<feature type="compositionally biased region" description="Basic and acidic residues" evidence="14">
    <location>
        <begin position="322"/>
        <end position="331"/>
    </location>
</feature>
<dbReference type="Pfam" id="PF00069">
    <property type="entry name" value="Pkinase"/>
    <property type="match status" value="1"/>
</dbReference>
<dbReference type="PROSITE" id="PS01285">
    <property type="entry name" value="FA58C_1"/>
    <property type="match status" value="1"/>
</dbReference>
<feature type="compositionally biased region" description="Polar residues" evidence="14">
    <location>
        <begin position="664"/>
        <end position="674"/>
    </location>
</feature>
<dbReference type="EC" id="2.7.11.24" evidence="3"/>
<dbReference type="PROSITE" id="PS50011">
    <property type="entry name" value="PROTEIN_KINASE_DOM"/>
    <property type="match status" value="1"/>
</dbReference>
<comment type="catalytic activity">
    <reaction evidence="11">
        <text>L-threonyl-[protein] + ATP = O-phospho-L-threonyl-[protein] + ADP + H(+)</text>
        <dbReference type="Rhea" id="RHEA:46608"/>
        <dbReference type="Rhea" id="RHEA-COMP:11060"/>
        <dbReference type="Rhea" id="RHEA-COMP:11605"/>
        <dbReference type="ChEBI" id="CHEBI:15378"/>
        <dbReference type="ChEBI" id="CHEBI:30013"/>
        <dbReference type="ChEBI" id="CHEBI:30616"/>
        <dbReference type="ChEBI" id="CHEBI:61977"/>
        <dbReference type="ChEBI" id="CHEBI:456216"/>
        <dbReference type="EC" id="2.7.11.24"/>
    </reaction>
</comment>
<evidence type="ECO:0000256" key="1">
    <source>
        <dbReference type="ARBA" id="ARBA00006485"/>
    </source>
</evidence>
<evidence type="ECO:0000256" key="7">
    <source>
        <dbReference type="ARBA" id="ARBA00022777"/>
    </source>
</evidence>
<feature type="region of interest" description="Disordered" evidence="14">
    <location>
        <begin position="277"/>
        <end position="358"/>
    </location>
</feature>
<dbReference type="GO" id="GO:0005524">
    <property type="term" value="F:ATP binding"/>
    <property type="evidence" value="ECO:0007669"/>
    <property type="project" value="UniProtKB-UniRule"/>
</dbReference>
<feature type="region of interest" description="Disordered" evidence="14">
    <location>
        <begin position="392"/>
        <end position="465"/>
    </location>
</feature>
<feature type="region of interest" description="Disordered" evidence="14">
    <location>
        <begin position="639"/>
        <end position="711"/>
    </location>
</feature>
<keyword evidence="8 13" id="KW-0067">ATP-binding</keyword>
<dbReference type="SUPFAM" id="SSF56112">
    <property type="entry name" value="Protein kinase-like (PK-like)"/>
    <property type="match status" value="1"/>
</dbReference>
<dbReference type="InterPro" id="IPR000421">
    <property type="entry name" value="FA58C"/>
</dbReference>
<name>A0A556TTT6_BAGYA</name>
<feature type="binding site" evidence="13">
    <location>
        <position position="43"/>
    </location>
    <ligand>
        <name>ATP</name>
        <dbReference type="ChEBI" id="CHEBI:30616"/>
    </ligand>
</feature>
<evidence type="ECO:0000256" key="6">
    <source>
        <dbReference type="ARBA" id="ARBA00022741"/>
    </source>
</evidence>
<feature type="domain" description="F5/8 type C" evidence="16">
    <location>
        <begin position="854"/>
        <end position="1010"/>
    </location>
</feature>
<protein>
    <recommendedName>
        <fullName evidence="3">mitogen-activated protein kinase</fullName>
        <ecNumber evidence="3">2.7.11.24</ecNumber>
    </recommendedName>
</protein>
<dbReference type="EMBL" id="VCAZ01000018">
    <property type="protein sequence ID" value="TSK67214.1"/>
    <property type="molecule type" value="Genomic_DNA"/>
</dbReference>
<dbReference type="Gene3D" id="3.30.200.20">
    <property type="entry name" value="Phosphorylase Kinase, domain 1"/>
    <property type="match status" value="1"/>
</dbReference>
<dbReference type="Pfam" id="PF00754">
    <property type="entry name" value="F5_F8_type_C"/>
    <property type="match status" value="1"/>
</dbReference>
<keyword evidence="5" id="KW-0808">Transferase</keyword>
<dbReference type="PROSITE" id="PS00108">
    <property type="entry name" value="PROTEIN_KINASE_ST"/>
    <property type="match status" value="1"/>
</dbReference>
<keyword evidence="4" id="KW-0723">Serine/threonine-protein kinase</keyword>
<comment type="similarity">
    <text evidence="2">Belongs to the protein kinase superfamily. CMGC Ser/Thr protein kinase family. MAP kinase subfamily.</text>
</comment>
<evidence type="ECO:0000313" key="18">
    <source>
        <dbReference type="Proteomes" id="UP000319801"/>
    </source>
</evidence>
<sequence length="1015" mass="114233">MKIRLIGDVMNKFEVLGIVGEGAYGVVLKCRHKETKELVAIKKFKDSEENEEVKETTLRELKMLRTLKQENIVELKEAFRRRGKLYLVFEYVEKNMLELLEEMPNGAPPDKVRNYIYQLIKAIHWCHKNEIVHRDIKPENLLISSDDILKLCDFGFARNLSEGSDANYTEYVATRWYRSPELLLGAPYGKAVDMWSVGCILGELSDGQPLFPGESEIDQLFTIQKVLGPLPPEQMKLFYSNPRFAGLRNLLLLNPSERFLTDQCLNHHVFQMLRALERPAPPSPNPPRSSKRKPYHGDNTIPSRSKSSSHRRSNNKDCSSLPRHEDLRRNAEGFLNGGGVPMGASLSPTLHPKSYQSQTLNRSISCSKELANNNLPHLLSPKDVKGKTEFDFTLGPKTTGGVDLSTGKYLKSSKQNRQPSSSFLEGKTSTLQSGDKHGRHGYMESSHGSMPSSSSSKSTSSYLGLSKSHGTLSDAKSVGNLAEPRLHLEETMPTSSSSSRYFQTSCLDLNVAPASPRTERHSGSDHQGHSPAGRSNPRMEGGTLDSHHSSGRKKTPEEPKVPDTLDPAMVAGAAGVHNHSLSAPHESHPYGLGYTSPFSSQQRPHRHSMYVRRERHRTHGQEVGLAVSQGAPTRASSLQLLSPQLPHRTLPRHPTGSSREELSQDLSRNEQSPVSHGPIKDSTRDNTSFHSQRAKNEVGMYHDPHMEDGTSSKENRIIYSDSMPRRVGSFYRVPSPRPDNPFHDSVPQSRVPPVSADSAAMANHSKRQTNFDPWNNTETMVLNPPEIPKQKEKQGFFRAIKKKKKKSQPEIEDNESWTMKTCKCDCDADESTSETTSIVSASSWIQDMHCMPECPYHKPLGFEAGAVTSDQISCSNQDQYTGWFSSWIPNKARLNNQGFGCAWLSKYQDTNQWLQIDLKEVKVVSGILTQGRCDADEWITKYSVQYRINENLNWIYYKDQTGNNRVFYGNSDRSSTVQNLLRPPIVTRYLRIIPLGWHTRIAIRMELLLCMKKCA</sequence>
<dbReference type="InterPro" id="IPR017441">
    <property type="entry name" value="Protein_kinase_ATP_BS"/>
</dbReference>
<evidence type="ECO:0000256" key="5">
    <source>
        <dbReference type="ARBA" id="ARBA00022679"/>
    </source>
</evidence>
<feature type="compositionally biased region" description="Basic and acidic residues" evidence="14">
    <location>
        <begin position="554"/>
        <end position="563"/>
    </location>
</feature>
<feature type="compositionally biased region" description="Polar residues" evidence="14">
    <location>
        <begin position="412"/>
        <end position="433"/>
    </location>
</feature>
<keyword evidence="10" id="KW-0675">Receptor</keyword>
<comment type="catalytic activity">
    <reaction evidence="12">
        <text>L-seryl-[protein] + ATP = O-phospho-L-seryl-[protein] + ADP + H(+)</text>
        <dbReference type="Rhea" id="RHEA:17989"/>
        <dbReference type="Rhea" id="RHEA-COMP:9863"/>
        <dbReference type="Rhea" id="RHEA-COMP:11604"/>
        <dbReference type="ChEBI" id="CHEBI:15378"/>
        <dbReference type="ChEBI" id="CHEBI:29999"/>
        <dbReference type="ChEBI" id="CHEBI:30616"/>
        <dbReference type="ChEBI" id="CHEBI:83421"/>
        <dbReference type="ChEBI" id="CHEBI:456216"/>
        <dbReference type="EC" id="2.7.11.24"/>
    </reaction>
</comment>
<evidence type="ECO:0000256" key="9">
    <source>
        <dbReference type="ARBA" id="ARBA00023157"/>
    </source>
</evidence>
<evidence type="ECO:0000256" key="14">
    <source>
        <dbReference type="SAM" id="MobiDB-lite"/>
    </source>
</evidence>
<dbReference type="PANTHER" id="PTHR24056:SF547">
    <property type="entry name" value="CYCLIN DEPENDENT KINASE LIKE 5 LONG"/>
    <property type="match status" value="1"/>
</dbReference>
<dbReference type="InterPro" id="IPR050108">
    <property type="entry name" value="CDK"/>
</dbReference>
<dbReference type="SMART" id="SM00220">
    <property type="entry name" value="S_TKc"/>
    <property type="match status" value="1"/>
</dbReference>
<gene>
    <name evidence="17" type="ORF">Baya_5191</name>
</gene>
<dbReference type="CDD" id="cd00057">
    <property type="entry name" value="FA58C"/>
    <property type="match status" value="1"/>
</dbReference>
<evidence type="ECO:0000259" key="15">
    <source>
        <dbReference type="PROSITE" id="PS50011"/>
    </source>
</evidence>
<dbReference type="PROSITE" id="PS00107">
    <property type="entry name" value="PROTEIN_KINASE_ATP"/>
    <property type="match status" value="1"/>
</dbReference>
<organism evidence="17 18">
    <name type="scientific">Bagarius yarrelli</name>
    <name type="common">Goonch</name>
    <name type="synonym">Bagrus yarrelli</name>
    <dbReference type="NCBI Taxonomy" id="175774"/>
    <lineage>
        <taxon>Eukaryota</taxon>
        <taxon>Metazoa</taxon>
        <taxon>Chordata</taxon>
        <taxon>Craniata</taxon>
        <taxon>Vertebrata</taxon>
        <taxon>Euteleostomi</taxon>
        <taxon>Actinopterygii</taxon>
        <taxon>Neopterygii</taxon>
        <taxon>Teleostei</taxon>
        <taxon>Ostariophysi</taxon>
        <taxon>Siluriformes</taxon>
        <taxon>Sisoridae</taxon>
        <taxon>Sisorinae</taxon>
        <taxon>Bagarius</taxon>
    </lineage>
</organism>
<evidence type="ECO:0000256" key="3">
    <source>
        <dbReference type="ARBA" id="ARBA00012411"/>
    </source>
</evidence>
<feature type="compositionally biased region" description="Basic and acidic residues" evidence="14">
    <location>
        <begin position="694"/>
        <end position="711"/>
    </location>
</feature>
<feature type="domain" description="Protein kinase" evidence="15">
    <location>
        <begin position="13"/>
        <end position="270"/>
    </location>
</feature>
<reference evidence="17 18" key="1">
    <citation type="journal article" date="2019" name="Genome Biol. Evol.">
        <title>Whole-Genome Sequencing of the Giant Devil Catfish, Bagarius yarrelli.</title>
        <authorList>
            <person name="Jiang W."/>
            <person name="Lv Y."/>
            <person name="Cheng L."/>
            <person name="Yang K."/>
            <person name="Chao B."/>
            <person name="Wang X."/>
            <person name="Li Y."/>
            <person name="Pan X."/>
            <person name="You X."/>
            <person name="Zhang Y."/>
            <person name="Yang J."/>
            <person name="Li J."/>
            <person name="Zhang X."/>
            <person name="Liu S."/>
            <person name="Sun C."/>
            <person name="Yang J."/>
            <person name="Shi Q."/>
        </authorList>
    </citation>
    <scope>NUCLEOTIDE SEQUENCE [LARGE SCALE GENOMIC DNA]</scope>
    <source>
        <strain evidence="17">JWS20170419001</strain>
        <tissue evidence="17">Muscle</tissue>
    </source>
</reference>
<dbReference type="InterPro" id="IPR000719">
    <property type="entry name" value="Prot_kinase_dom"/>
</dbReference>
<dbReference type="AlphaFoldDB" id="A0A556TTT6"/>
<evidence type="ECO:0000256" key="8">
    <source>
        <dbReference type="ARBA" id="ARBA00022840"/>
    </source>
</evidence>
<dbReference type="GO" id="GO:0050773">
    <property type="term" value="P:regulation of dendrite development"/>
    <property type="evidence" value="ECO:0007669"/>
    <property type="project" value="TreeGrafter"/>
</dbReference>
<keyword evidence="9" id="KW-1015">Disulfide bond</keyword>
<feature type="region of interest" description="Disordered" evidence="14">
    <location>
        <begin position="514"/>
        <end position="566"/>
    </location>
</feature>
<dbReference type="GO" id="GO:0032839">
    <property type="term" value="C:dendrite cytoplasm"/>
    <property type="evidence" value="ECO:0007669"/>
    <property type="project" value="TreeGrafter"/>
</dbReference>
<proteinExistence type="inferred from homology"/>
<dbReference type="FunFam" id="1.10.510.10:FF:000624">
    <property type="entry name" value="Mitogen-activated protein kinase"/>
    <property type="match status" value="1"/>
</dbReference>
<evidence type="ECO:0000256" key="12">
    <source>
        <dbReference type="ARBA" id="ARBA00048312"/>
    </source>
</evidence>
<dbReference type="InterPro" id="IPR008271">
    <property type="entry name" value="Ser/Thr_kinase_AS"/>
</dbReference>
<evidence type="ECO:0000256" key="11">
    <source>
        <dbReference type="ARBA" id="ARBA00047592"/>
    </source>
</evidence>
<evidence type="ECO:0000259" key="16">
    <source>
        <dbReference type="PROSITE" id="PS50022"/>
    </source>
</evidence>
<dbReference type="Proteomes" id="UP000319801">
    <property type="component" value="Unassembled WGS sequence"/>
</dbReference>